<evidence type="ECO:0000313" key="3">
    <source>
        <dbReference type="Proteomes" id="UP000242638"/>
    </source>
</evidence>
<dbReference type="AlphaFoldDB" id="A0A3P9NM06"/>
<feature type="compositionally biased region" description="Low complexity" evidence="1">
    <location>
        <begin position="114"/>
        <end position="128"/>
    </location>
</feature>
<keyword evidence="3" id="KW-1185">Reference proteome</keyword>
<reference evidence="2" key="2">
    <citation type="submission" date="2025-08" db="UniProtKB">
        <authorList>
            <consortium name="Ensembl"/>
        </authorList>
    </citation>
    <scope>IDENTIFICATION</scope>
    <source>
        <strain evidence="2">Guanapo</strain>
    </source>
</reference>
<dbReference type="GeneTree" id="ENSGT00940000159490"/>
<feature type="region of interest" description="Disordered" evidence="1">
    <location>
        <begin position="28"/>
        <end position="68"/>
    </location>
</feature>
<dbReference type="Bgee" id="ENSPREG00000007217">
    <property type="expression patterns" value="Expressed in caudal fin and 1 other cell type or tissue"/>
</dbReference>
<feature type="region of interest" description="Disordered" evidence="1">
    <location>
        <begin position="95"/>
        <end position="258"/>
    </location>
</feature>
<evidence type="ECO:0000313" key="2">
    <source>
        <dbReference type="Ensembl" id="ENSPREP00000010569.1"/>
    </source>
</evidence>
<feature type="compositionally biased region" description="Polar residues" evidence="1">
    <location>
        <begin position="28"/>
        <end position="45"/>
    </location>
</feature>
<sequence>MDSNNHFNYGTSTNSGLKLSSGDSLYTNGSSMSFPQQGKNLNGEMNVNGVTTVHGSSVSGSHPPSAPYPHMSGHHQGAVGYEYLWGGLPQYGPSMGSSSGQGVHQKQPAPGIAQSQSQHHFQSHGQYQLNGGVEASHQPPIAGQTNVPLTGNSQYWNRSNPTQQQMSYNSPSMYGSFQSQSHPGVAPSPHHQQQTLQPPAHQPSQQPLLSHHQPHHHHQQQQQQHYSMMTNGMPFYQPPQQQLPQQSQSQKVQCWSRL</sequence>
<reference evidence="2" key="3">
    <citation type="submission" date="2025-09" db="UniProtKB">
        <authorList>
            <consortium name="Ensembl"/>
        </authorList>
    </citation>
    <scope>IDENTIFICATION</scope>
    <source>
        <strain evidence="2">Guanapo</strain>
    </source>
</reference>
<feature type="region of interest" description="Disordered" evidence="1">
    <location>
        <begin position="1"/>
        <end position="20"/>
    </location>
</feature>
<dbReference type="STRING" id="8081.ENSPREP00000010569"/>
<evidence type="ECO:0000256" key="1">
    <source>
        <dbReference type="SAM" id="MobiDB-lite"/>
    </source>
</evidence>
<feature type="compositionally biased region" description="Low complexity" evidence="1">
    <location>
        <begin position="202"/>
        <end position="211"/>
    </location>
</feature>
<accession>A0A3P9NM06</accession>
<reference evidence="3" key="1">
    <citation type="submission" date="2013-11" db="EMBL/GenBank/DDBJ databases">
        <title>The genomic landscape of the Guanapo guppy.</title>
        <authorList>
            <person name="Kuenstner A."/>
            <person name="Dreyer C."/>
        </authorList>
    </citation>
    <scope>NUCLEOTIDE SEQUENCE</scope>
    <source>
        <strain evidence="3">Guanapo</strain>
    </source>
</reference>
<feature type="compositionally biased region" description="Polar residues" evidence="1">
    <location>
        <begin position="143"/>
        <end position="182"/>
    </location>
</feature>
<organism evidence="2 3">
    <name type="scientific">Poecilia reticulata</name>
    <name type="common">Guppy</name>
    <name type="synonym">Acanthophacelus reticulatus</name>
    <dbReference type="NCBI Taxonomy" id="8081"/>
    <lineage>
        <taxon>Eukaryota</taxon>
        <taxon>Metazoa</taxon>
        <taxon>Chordata</taxon>
        <taxon>Craniata</taxon>
        <taxon>Vertebrata</taxon>
        <taxon>Euteleostomi</taxon>
        <taxon>Actinopterygii</taxon>
        <taxon>Neopterygii</taxon>
        <taxon>Teleostei</taxon>
        <taxon>Neoteleostei</taxon>
        <taxon>Acanthomorphata</taxon>
        <taxon>Ovalentaria</taxon>
        <taxon>Atherinomorphae</taxon>
        <taxon>Cyprinodontiformes</taxon>
        <taxon>Poeciliidae</taxon>
        <taxon>Poeciliinae</taxon>
        <taxon>Poecilia</taxon>
    </lineage>
</organism>
<feature type="compositionally biased region" description="Low complexity" evidence="1">
    <location>
        <begin position="238"/>
        <end position="250"/>
    </location>
</feature>
<protein>
    <submittedName>
        <fullName evidence="2">Uncharacterized protein</fullName>
    </submittedName>
</protein>
<dbReference type="Proteomes" id="UP000242638">
    <property type="component" value="Unassembled WGS sequence"/>
</dbReference>
<name>A0A3P9NM06_POERE</name>
<dbReference type="Ensembl" id="ENSPRET00000010695.1">
    <property type="protein sequence ID" value="ENSPREP00000010569.1"/>
    <property type="gene ID" value="ENSPREG00000007217.1"/>
</dbReference>
<feature type="compositionally biased region" description="Low complexity" evidence="1">
    <location>
        <begin position="49"/>
        <end position="63"/>
    </location>
</feature>
<proteinExistence type="predicted"/>
<feature type="compositionally biased region" description="Polar residues" evidence="1">
    <location>
        <begin position="95"/>
        <end position="104"/>
    </location>
</feature>
<dbReference type="OMA" id="MSSAQLM"/>